<dbReference type="RefSeq" id="WP_311631398.1">
    <property type="nucleotide sequence ID" value="NZ_JAVREN010000022.1"/>
</dbReference>
<evidence type="ECO:0000313" key="3">
    <source>
        <dbReference type="Proteomes" id="UP001183388"/>
    </source>
</evidence>
<protein>
    <recommendedName>
        <fullName evidence="4">Lipoprotein</fullName>
    </recommendedName>
</protein>
<proteinExistence type="predicted"/>
<feature type="chain" id="PRO_5046983006" description="Lipoprotein" evidence="1">
    <location>
        <begin position="29"/>
        <end position="177"/>
    </location>
</feature>
<evidence type="ECO:0000313" key="2">
    <source>
        <dbReference type="EMBL" id="MDT0308448.1"/>
    </source>
</evidence>
<dbReference type="PROSITE" id="PS51257">
    <property type="entry name" value="PROKAR_LIPOPROTEIN"/>
    <property type="match status" value="1"/>
</dbReference>
<dbReference type="Proteomes" id="UP001183388">
    <property type="component" value="Unassembled WGS sequence"/>
</dbReference>
<name>A0ABU2LA53_9ACTN</name>
<comment type="caution">
    <text evidence="2">The sequence shown here is derived from an EMBL/GenBank/DDBJ whole genome shotgun (WGS) entry which is preliminary data.</text>
</comment>
<keyword evidence="1" id="KW-0732">Signal</keyword>
<reference evidence="3" key="1">
    <citation type="submission" date="2023-07" db="EMBL/GenBank/DDBJ databases">
        <title>30 novel species of actinomycetes from the DSMZ collection.</title>
        <authorList>
            <person name="Nouioui I."/>
        </authorList>
    </citation>
    <scope>NUCLEOTIDE SEQUENCE [LARGE SCALE GENOMIC DNA]</scope>
    <source>
        <strain evidence="3">DSM 44917</strain>
    </source>
</reference>
<keyword evidence="3" id="KW-1185">Reference proteome</keyword>
<accession>A0ABU2LA53</accession>
<organism evidence="2 3">
    <name type="scientific">Streptomyces boetiae</name>
    <dbReference type="NCBI Taxonomy" id="3075541"/>
    <lineage>
        <taxon>Bacteria</taxon>
        <taxon>Bacillati</taxon>
        <taxon>Actinomycetota</taxon>
        <taxon>Actinomycetes</taxon>
        <taxon>Kitasatosporales</taxon>
        <taxon>Streptomycetaceae</taxon>
        <taxon>Streptomyces</taxon>
    </lineage>
</organism>
<sequence>MRDSRHPRRLRWLAVPALVLTLALTACGGDGEAGDSDAGGTGGGPASDATLEWYDCMRDNGVDMPDPDPDNPAVVLPQGSADDPDVRAAVEACQDILPNGGPGSGEPLGDDVMAQLREFTRCMRDNGVDMPDPDSSGALSMPEGLDYQGAEFQGAIEECQELAAGLPMRFGPPGGGL</sequence>
<feature type="signal peptide" evidence="1">
    <location>
        <begin position="1"/>
        <end position="28"/>
    </location>
</feature>
<gene>
    <name evidence="2" type="ORF">RM780_15975</name>
</gene>
<evidence type="ECO:0000256" key="1">
    <source>
        <dbReference type="SAM" id="SignalP"/>
    </source>
</evidence>
<evidence type="ECO:0008006" key="4">
    <source>
        <dbReference type="Google" id="ProtNLM"/>
    </source>
</evidence>
<dbReference type="EMBL" id="JAVREN010000022">
    <property type="protein sequence ID" value="MDT0308448.1"/>
    <property type="molecule type" value="Genomic_DNA"/>
</dbReference>